<evidence type="ECO:0000313" key="3">
    <source>
        <dbReference type="Proteomes" id="UP000623129"/>
    </source>
</evidence>
<gene>
    <name evidence="2" type="ORF">FCM35_KLT06312</name>
</gene>
<keyword evidence="1" id="KW-0812">Transmembrane</keyword>
<dbReference type="Proteomes" id="UP000623129">
    <property type="component" value="Unassembled WGS sequence"/>
</dbReference>
<keyword evidence="1" id="KW-0472">Membrane</keyword>
<proteinExistence type="predicted"/>
<evidence type="ECO:0000256" key="1">
    <source>
        <dbReference type="SAM" id="Phobius"/>
    </source>
</evidence>
<dbReference type="PANTHER" id="PTHR33825:SF5">
    <property type="entry name" value="TRANSMEMBRANE PROTEIN"/>
    <property type="match status" value="1"/>
</dbReference>
<organism evidence="2 3">
    <name type="scientific">Carex littledalei</name>
    <dbReference type="NCBI Taxonomy" id="544730"/>
    <lineage>
        <taxon>Eukaryota</taxon>
        <taxon>Viridiplantae</taxon>
        <taxon>Streptophyta</taxon>
        <taxon>Embryophyta</taxon>
        <taxon>Tracheophyta</taxon>
        <taxon>Spermatophyta</taxon>
        <taxon>Magnoliopsida</taxon>
        <taxon>Liliopsida</taxon>
        <taxon>Poales</taxon>
        <taxon>Cyperaceae</taxon>
        <taxon>Cyperoideae</taxon>
        <taxon>Cariceae</taxon>
        <taxon>Carex</taxon>
        <taxon>Carex subgen. Euthyceras</taxon>
    </lineage>
</organism>
<dbReference type="PANTHER" id="PTHR33825">
    <property type="entry name" value="CHITINASE-LIKE PROTEIN"/>
    <property type="match status" value="1"/>
</dbReference>
<reference evidence="2" key="1">
    <citation type="submission" date="2020-01" db="EMBL/GenBank/DDBJ databases">
        <title>Genome sequence of Kobresia littledalei, the first chromosome-level genome in the family Cyperaceae.</title>
        <authorList>
            <person name="Qu G."/>
        </authorList>
    </citation>
    <scope>NUCLEOTIDE SEQUENCE</scope>
    <source>
        <strain evidence="2">C.B.Clarke</strain>
        <tissue evidence="2">Leaf</tissue>
    </source>
</reference>
<evidence type="ECO:0000313" key="2">
    <source>
        <dbReference type="EMBL" id="KAF3329234.1"/>
    </source>
</evidence>
<keyword evidence="3" id="KW-1185">Reference proteome</keyword>
<name>A0A833VN65_9POAL</name>
<comment type="caution">
    <text evidence="2">The sequence shown here is derived from an EMBL/GenBank/DDBJ whole genome shotgun (WGS) entry which is preliminary data.</text>
</comment>
<accession>A0A833VN65</accession>
<protein>
    <submittedName>
        <fullName evidence="2">Uncharacterized protein</fullName>
    </submittedName>
</protein>
<dbReference type="OrthoDB" id="1923031at2759"/>
<keyword evidence="1" id="KW-1133">Transmembrane helix</keyword>
<dbReference type="AlphaFoldDB" id="A0A833VN65"/>
<dbReference type="EMBL" id="SWLB01000015">
    <property type="protein sequence ID" value="KAF3329234.1"/>
    <property type="molecule type" value="Genomic_DNA"/>
</dbReference>
<sequence>MAVPSQHPGATFHHTISSSAYPSLITLKNIPIQRLVTRIAAGKRTLQYQYQYSRPFTSLAVASSHSTGLSTDVDAPVLTSAVGSPPAVPFAQWNLGPRHILLLNVTACVVAISSSWLFLSAIPTLLAFRKALESVEKLLEVTAEELPDTMASVRLSGMEISDLTRELSDLGEEITEGVRSSTRPLRVAEDRFRQLTSMTPQVMVQGQNGPMENTKRPTPPVAKAARELREGISKGRDTFEMISSVVGFSRWVFRGGRKKQK</sequence>
<feature type="transmembrane region" description="Helical" evidence="1">
    <location>
        <begin position="100"/>
        <end position="128"/>
    </location>
</feature>